<evidence type="ECO:0000313" key="2">
    <source>
        <dbReference type="Proteomes" id="UP001259347"/>
    </source>
</evidence>
<keyword evidence="2" id="KW-1185">Reference proteome</keyword>
<evidence type="ECO:0000313" key="1">
    <source>
        <dbReference type="EMBL" id="MDR6868471.1"/>
    </source>
</evidence>
<proteinExistence type="predicted"/>
<comment type="caution">
    <text evidence="1">The sequence shown here is derived from an EMBL/GenBank/DDBJ whole genome shotgun (WGS) entry which is preliminary data.</text>
</comment>
<name>A0ABU1SFV0_9MICO</name>
<dbReference type="RefSeq" id="WP_310022328.1">
    <property type="nucleotide sequence ID" value="NZ_JAVDUM010000014.1"/>
</dbReference>
<reference evidence="1 2" key="1">
    <citation type="submission" date="2023-07" db="EMBL/GenBank/DDBJ databases">
        <title>Sorghum-associated microbial communities from plants grown in Nebraska, USA.</title>
        <authorList>
            <person name="Schachtman D."/>
        </authorList>
    </citation>
    <scope>NUCLEOTIDE SEQUENCE [LARGE SCALE GENOMIC DNA]</scope>
    <source>
        <strain evidence="1 2">2980</strain>
    </source>
</reference>
<accession>A0ABU1SFV0</accession>
<dbReference type="EMBL" id="JAVDUM010000014">
    <property type="protein sequence ID" value="MDR6868471.1"/>
    <property type="molecule type" value="Genomic_DNA"/>
</dbReference>
<gene>
    <name evidence="1" type="ORF">J2Y69_003087</name>
</gene>
<dbReference type="Proteomes" id="UP001259347">
    <property type="component" value="Unassembled WGS sequence"/>
</dbReference>
<protein>
    <submittedName>
        <fullName evidence="1">Uncharacterized protein</fullName>
    </submittedName>
</protein>
<sequence length="83" mass="10005">MQTYVVEARRHEDGPWSRVMTVQEDLVDEIAPLVPSEPGEWRMRLEDPDVNHPHPSQAVTAKITRWDRLRWWALMRFSRRARR</sequence>
<organism evidence="1 2">
    <name type="scientific">Microbacterium resistens</name>
    <dbReference type="NCBI Taxonomy" id="156977"/>
    <lineage>
        <taxon>Bacteria</taxon>
        <taxon>Bacillati</taxon>
        <taxon>Actinomycetota</taxon>
        <taxon>Actinomycetes</taxon>
        <taxon>Micrococcales</taxon>
        <taxon>Microbacteriaceae</taxon>
        <taxon>Microbacterium</taxon>
    </lineage>
</organism>